<feature type="transmembrane region" description="Helical" evidence="5">
    <location>
        <begin position="205"/>
        <end position="224"/>
    </location>
</feature>
<gene>
    <name evidence="7" type="ORF">FRY74_08165</name>
</gene>
<feature type="transmembrane region" description="Helical" evidence="5">
    <location>
        <begin position="6"/>
        <end position="24"/>
    </location>
</feature>
<comment type="caution">
    <text evidence="7">The sequence shown here is derived from an EMBL/GenBank/DDBJ whole genome shotgun (WGS) entry which is preliminary data.</text>
</comment>
<feature type="transmembrane region" description="Helical" evidence="5">
    <location>
        <begin position="421"/>
        <end position="440"/>
    </location>
</feature>
<dbReference type="Pfam" id="PF04932">
    <property type="entry name" value="Wzy_C"/>
    <property type="match status" value="1"/>
</dbReference>
<feature type="transmembrane region" description="Helical" evidence="5">
    <location>
        <begin position="105"/>
        <end position="126"/>
    </location>
</feature>
<dbReference type="EMBL" id="VOOS01000003">
    <property type="protein sequence ID" value="TXB65388.1"/>
    <property type="molecule type" value="Genomic_DNA"/>
</dbReference>
<feature type="transmembrane region" description="Helical" evidence="5">
    <location>
        <begin position="132"/>
        <end position="152"/>
    </location>
</feature>
<dbReference type="PANTHER" id="PTHR37422">
    <property type="entry name" value="TEICHURONIC ACID BIOSYNTHESIS PROTEIN TUAE"/>
    <property type="match status" value="1"/>
</dbReference>
<evidence type="ECO:0000256" key="3">
    <source>
        <dbReference type="ARBA" id="ARBA00022989"/>
    </source>
</evidence>
<evidence type="ECO:0000256" key="5">
    <source>
        <dbReference type="SAM" id="Phobius"/>
    </source>
</evidence>
<comment type="subcellular location">
    <subcellularLocation>
        <location evidence="1">Membrane</location>
        <topology evidence="1">Multi-pass membrane protein</topology>
    </subcellularLocation>
</comment>
<dbReference type="PANTHER" id="PTHR37422:SF13">
    <property type="entry name" value="LIPOPOLYSACCHARIDE BIOSYNTHESIS PROTEIN PA4999-RELATED"/>
    <property type="match status" value="1"/>
</dbReference>
<evidence type="ECO:0000256" key="1">
    <source>
        <dbReference type="ARBA" id="ARBA00004141"/>
    </source>
</evidence>
<feature type="transmembrane region" description="Helical" evidence="5">
    <location>
        <begin position="391"/>
        <end position="409"/>
    </location>
</feature>
<keyword evidence="7" id="KW-0436">Ligase</keyword>
<reference evidence="7 8" key="1">
    <citation type="submission" date="2019-08" db="EMBL/GenBank/DDBJ databases">
        <title>Genome of Vicingus serpentipes NCIMB 15042.</title>
        <authorList>
            <person name="Bowman J.P."/>
        </authorList>
    </citation>
    <scope>NUCLEOTIDE SEQUENCE [LARGE SCALE GENOMIC DNA]</scope>
    <source>
        <strain evidence="7 8">NCIMB 15042</strain>
    </source>
</reference>
<dbReference type="GO" id="GO:0016874">
    <property type="term" value="F:ligase activity"/>
    <property type="evidence" value="ECO:0007669"/>
    <property type="project" value="UniProtKB-KW"/>
</dbReference>
<accession>A0A5C6RSZ0</accession>
<feature type="transmembrane region" description="Helical" evidence="5">
    <location>
        <begin position="69"/>
        <end position="93"/>
    </location>
</feature>
<keyword evidence="8" id="KW-1185">Reference proteome</keyword>
<dbReference type="InterPro" id="IPR007016">
    <property type="entry name" value="O-antigen_ligase-rel_domated"/>
</dbReference>
<sequence length="481" mass="54939">MLKTLKPYYIYLFSFLFIVLNSILIANEFYYLALVPFVLAIVYIAFYDVEKLMWFIVFTTPISMNLEELSIGGIGMYLPTEPLMFGVMILFFLKLIADKKFDSKIVKHPVTVIILLQLGWILFTSITSEMPIVSLKFLLSRLWFVVCFYFIGTQLFKKISNYKIFYWCYLIPLAGVVIYAVVRLATYSFNEKAAHWVMEPFFKDHTSYGAILAMFVPIPFIFLAKAEKYSIRVIAGIFLAILVIGTIFSYTRAAWVSLVVAIVLYFIYKYKIKFKYLATIGAVGLIVLAFNWTSLMMDLERNNQDSSANLSEHVQSISNVSTDASNLERINRWTSAWLMFLERPVFGWGPGTYVFQYAPFQLSKNKTIISTNVGNNGNAHSEYIGPLAEQGLIGTIMVVLLISMVFYKGSALYHRLPKGELKSVVLFTLLGLFTYVIHGFLNNYLDTDKASVPFWGFIALIVAIDVYHSDNDSELLETKAK</sequence>
<evidence type="ECO:0000313" key="8">
    <source>
        <dbReference type="Proteomes" id="UP000321721"/>
    </source>
</evidence>
<dbReference type="Proteomes" id="UP000321721">
    <property type="component" value="Unassembled WGS sequence"/>
</dbReference>
<dbReference type="GO" id="GO:0016020">
    <property type="term" value="C:membrane"/>
    <property type="evidence" value="ECO:0007669"/>
    <property type="project" value="UniProtKB-SubCell"/>
</dbReference>
<dbReference type="RefSeq" id="WP_147100376.1">
    <property type="nucleotide sequence ID" value="NZ_VOOS01000003.1"/>
</dbReference>
<proteinExistence type="predicted"/>
<evidence type="ECO:0000313" key="7">
    <source>
        <dbReference type="EMBL" id="TXB65388.1"/>
    </source>
</evidence>
<name>A0A5C6RSZ0_9FLAO</name>
<feature type="transmembrane region" description="Helical" evidence="5">
    <location>
        <begin position="254"/>
        <end position="270"/>
    </location>
</feature>
<dbReference type="InterPro" id="IPR051533">
    <property type="entry name" value="WaaL-like"/>
</dbReference>
<keyword evidence="4 5" id="KW-0472">Membrane</keyword>
<protein>
    <submittedName>
        <fullName evidence="7">O-antigen ligase family protein</fullName>
    </submittedName>
</protein>
<evidence type="ECO:0000256" key="4">
    <source>
        <dbReference type="ARBA" id="ARBA00023136"/>
    </source>
</evidence>
<feature type="transmembrane region" description="Helical" evidence="5">
    <location>
        <begin position="231"/>
        <end position="248"/>
    </location>
</feature>
<feature type="transmembrane region" description="Helical" evidence="5">
    <location>
        <begin position="277"/>
        <end position="297"/>
    </location>
</feature>
<organism evidence="7 8">
    <name type="scientific">Vicingus serpentipes</name>
    <dbReference type="NCBI Taxonomy" id="1926625"/>
    <lineage>
        <taxon>Bacteria</taxon>
        <taxon>Pseudomonadati</taxon>
        <taxon>Bacteroidota</taxon>
        <taxon>Flavobacteriia</taxon>
        <taxon>Flavobacteriales</taxon>
        <taxon>Vicingaceae</taxon>
        <taxon>Vicingus</taxon>
    </lineage>
</organism>
<feature type="transmembrane region" description="Helical" evidence="5">
    <location>
        <begin position="452"/>
        <end position="469"/>
    </location>
</feature>
<feature type="transmembrane region" description="Helical" evidence="5">
    <location>
        <begin position="164"/>
        <end position="185"/>
    </location>
</feature>
<keyword evidence="3 5" id="KW-1133">Transmembrane helix</keyword>
<keyword evidence="2 5" id="KW-0812">Transmembrane</keyword>
<dbReference type="AlphaFoldDB" id="A0A5C6RSZ0"/>
<dbReference type="OrthoDB" id="871774at2"/>
<evidence type="ECO:0000256" key="2">
    <source>
        <dbReference type="ARBA" id="ARBA00022692"/>
    </source>
</evidence>
<feature type="transmembrane region" description="Helical" evidence="5">
    <location>
        <begin position="29"/>
        <end position="49"/>
    </location>
</feature>
<evidence type="ECO:0000259" key="6">
    <source>
        <dbReference type="Pfam" id="PF04932"/>
    </source>
</evidence>
<feature type="domain" description="O-antigen ligase-related" evidence="6">
    <location>
        <begin position="238"/>
        <end position="398"/>
    </location>
</feature>